<dbReference type="GO" id="GO:0015031">
    <property type="term" value="P:protein transport"/>
    <property type="evidence" value="ECO:0007669"/>
    <property type="project" value="UniProtKB-KW"/>
</dbReference>
<dbReference type="SMART" id="SM00382">
    <property type="entry name" value="AAA"/>
    <property type="match status" value="1"/>
</dbReference>
<evidence type="ECO:0000256" key="7">
    <source>
        <dbReference type="ARBA" id="ARBA00022795"/>
    </source>
</evidence>
<gene>
    <name evidence="17" type="primary">flhF</name>
    <name evidence="17" type="ORF">LL038_02600</name>
</gene>
<comment type="subcellular location">
    <subcellularLocation>
        <location evidence="1">Cell membrane</location>
        <topology evidence="1">Peripheral membrane protein</topology>
        <orientation evidence="1">Cytoplasmic side</orientation>
    </subcellularLocation>
</comment>
<evidence type="ECO:0000256" key="12">
    <source>
        <dbReference type="ARBA" id="ARBA00025337"/>
    </source>
</evidence>
<keyword evidence="6" id="KW-0547">Nucleotide-binding</keyword>
<keyword evidence="8" id="KW-0653">Protein transport</keyword>
<reference evidence="17" key="1">
    <citation type="submission" date="2021-11" db="EMBL/GenBank/DDBJ databases">
        <title>Clostridia strains as spoilage organisms.</title>
        <authorList>
            <person name="Wambui J."/>
            <person name="Stevens M.J.A."/>
            <person name="Stephan R."/>
        </authorList>
    </citation>
    <scope>NUCLEOTIDE SEQUENCE</scope>
    <source>
        <strain evidence="17">CF009</strain>
    </source>
</reference>
<dbReference type="Pfam" id="PF00448">
    <property type="entry name" value="SRP54"/>
    <property type="match status" value="1"/>
</dbReference>
<evidence type="ECO:0000313" key="17">
    <source>
        <dbReference type="EMBL" id="WAG61156.1"/>
    </source>
</evidence>
<keyword evidence="9" id="KW-0342">GTP-binding</keyword>
<feature type="compositionally biased region" description="Basic and acidic residues" evidence="14">
    <location>
        <begin position="58"/>
        <end position="79"/>
    </location>
</feature>
<evidence type="ECO:0000256" key="3">
    <source>
        <dbReference type="ARBA" id="ARBA00014919"/>
    </source>
</evidence>
<evidence type="ECO:0000256" key="14">
    <source>
        <dbReference type="SAM" id="MobiDB-lite"/>
    </source>
</evidence>
<dbReference type="EMBL" id="CP086239">
    <property type="protein sequence ID" value="WAG61156.1"/>
    <property type="molecule type" value="Genomic_DNA"/>
</dbReference>
<evidence type="ECO:0000256" key="11">
    <source>
        <dbReference type="ARBA" id="ARBA00023225"/>
    </source>
</evidence>
<dbReference type="FunFam" id="3.40.50.300:FF:000695">
    <property type="entry name" value="Flagellar biosynthesis regulator FlhF"/>
    <property type="match status" value="1"/>
</dbReference>
<dbReference type="GO" id="GO:0005047">
    <property type="term" value="F:signal recognition particle binding"/>
    <property type="evidence" value="ECO:0007669"/>
    <property type="project" value="TreeGrafter"/>
</dbReference>
<keyword evidence="17" id="KW-0282">Flagellum</keyword>
<dbReference type="GO" id="GO:0003924">
    <property type="term" value="F:GTPase activity"/>
    <property type="evidence" value="ECO:0007669"/>
    <property type="project" value="UniProtKB-UniRule"/>
</dbReference>
<evidence type="ECO:0000256" key="8">
    <source>
        <dbReference type="ARBA" id="ARBA00022927"/>
    </source>
</evidence>
<dbReference type="GO" id="GO:0006614">
    <property type="term" value="P:SRP-dependent cotranslational protein targeting to membrane"/>
    <property type="evidence" value="ECO:0007669"/>
    <property type="project" value="UniProtKB-UniRule"/>
</dbReference>
<feature type="region of interest" description="Disordered" evidence="14">
    <location>
        <begin position="58"/>
        <end position="92"/>
    </location>
</feature>
<dbReference type="InterPro" id="IPR047040">
    <property type="entry name" value="FlhF__GTPase_dom"/>
</dbReference>
<feature type="compositionally biased region" description="Polar residues" evidence="14">
    <location>
        <begin position="80"/>
        <end position="92"/>
    </location>
</feature>
<evidence type="ECO:0000256" key="2">
    <source>
        <dbReference type="ARBA" id="ARBA00008531"/>
    </source>
</evidence>
<organism evidence="17 18">
    <name type="scientific">Clostridium estertheticum</name>
    <dbReference type="NCBI Taxonomy" id="238834"/>
    <lineage>
        <taxon>Bacteria</taxon>
        <taxon>Bacillati</taxon>
        <taxon>Bacillota</taxon>
        <taxon>Clostridia</taxon>
        <taxon>Eubacteriales</taxon>
        <taxon>Clostridiaceae</taxon>
        <taxon>Clostridium</taxon>
    </lineage>
</organism>
<comment type="function">
    <text evidence="12">Necessary for flagellar biosynthesis. May be involved in translocation of the flagellum.</text>
</comment>
<dbReference type="Proteomes" id="UP001164733">
    <property type="component" value="Chromosome"/>
</dbReference>
<dbReference type="InterPro" id="IPR000897">
    <property type="entry name" value="SRP54_GTPase_dom"/>
</dbReference>
<keyword evidence="5" id="KW-1003">Cell membrane</keyword>
<feature type="domain" description="SRP54-type proteins GTP-binding" evidence="16">
    <location>
        <begin position="220"/>
        <end position="411"/>
    </location>
</feature>
<dbReference type="GO" id="GO:0044781">
    <property type="term" value="P:bacterial-type flagellum organization"/>
    <property type="evidence" value="ECO:0007669"/>
    <property type="project" value="UniProtKB-UniRule"/>
</dbReference>
<evidence type="ECO:0000256" key="10">
    <source>
        <dbReference type="ARBA" id="ARBA00023136"/>
    </source>
</evidence>
<dbReference type="SMART" id="SM00962">
    <property type="entry name" value="SRP54"/>
    <property type="match status" value="1"/>
</dbReference>
<sequence>MIIKRYIVNTMNEAMTRIRYELGRDAVIISQRKIRKPGIKGFFSAKSIEVTAAVENEANEKKQNTANEKKQNTANEKKQNTINNGDSRNSNELNNIELDSIEAIKKVVQQENENINNSKVVQKQNSSVHKILNQNDNNSEQLMSEMMEMKTMITSLSQVGTPMENQKSDIEKILFDNDVDSENIENIMVKIKNNKTEKTDLEKLKMVLKEMINVTKPKLEGRIVLVGPTGVGKTTTIAKLAGRLALAEEKKVGLITVDTYRIGAVEQLKAYADIMNLPFKVVYNMNDMDKAIESMSECEVVLIDTTGRSSKNKMQIAELRTFVEKAGTKNIHLVLSSTTKNRDMKYIVEGYRILNYNSIIVTKLDETSTYGSILNILETAKIPLSFVSIGQNVPDDIKELSADSIVSLILGEDTIC</sequence>
<dbReference type="PANTHER" id="PTHR43134">
    <property type="entry name" value="SIGNAL RECOGNITION PARTICLE RECEPTOR SUBUNIT ALPHA"/>
    <property type="match status" value="1"/>
</dbReference>
<keyword evidence="11" id="KW-1006">Bacterial flagellum protein export</keyword>
<evidence type="ECO:0000256" key="6">
    <source>
        <dbReference type="ARBA" id="ARBA00022741"/>
    </source>
</evidence>
<dbReference type="PANTHER" id="PTHR43134:SF3">
    <property type="entry name" value="FLAGELLAR BIOSYNTHESIS PROTEIN FLHF"/>
    <property type="match status" value="1"/>
</dbReference>
<comment type="similarity">
    <text evidence="2">Belongs to the GTP-binding SRP family.</text>
</comment>
<dbReference type="RefSeq" id="WP_216122280.1">
    <property type="nucleotide sequence ID" value="NZ_CP086239.1"/>
</dbReference>
<evidence type="ECO:0000259" key="16">
    <source>
        <dbReference type="SMART" id="SM00962"/>
    </source>
</evidence>
<protein>
    <recommendedName>
        <fullName evidence="3 13">Flagellar biosynthesis protein FlhF</fullName>
    </recommendedName>
</protein>
<dbReference type="InterPro" id="IPR020006">
    <property type="entry name" value="FlhF"/>
</dbReference>
<keyword evidence="17" id="KW-0969">Cilium</keyword>
<dbReference type="GO" id="GO:0005525">
    <property type="term" value="F:GTP binding"/>
    <property type="evidence" value="ECO:0007669"/>
    <property type="project" value="UniProtKB-UniRule"/>
</dbReference>
<dbReference type="CDD" id="cd17873">
    <property type="entry name" value="FlhF"/>
    <property type="match status" value="1"/>
</dbReference>
<evidence type="ECO:0000256" key="1">
    <source>
        <dbReference type="ARBA" id="ARBA00004413"/>
    </source>
</evidence>
<accession>A0AA47EJ68</accession>
<dbReference type="AlphaFoldDB" id="A0AA47EJ68"/>
<keyword evidence="4" id="KW-0813">Transport</keyword>
<evidence type="ECO:0000259" key="15">
    <source>
        <dbReference type="SMART" id="SM00382"/>
    </source>
</evidence>
<proteinExistence type="inferred from homology"/>
<name>A0AA47EJ68_9CLOT</name>
<keyword evidence="7" id="KW-1005">Bacterial flagellum biogenesis</keyword>
<keyword evidence="10" id="KW-0472">Membrane</keyword>
<evidence type="ECO:0000256" key="9">
    <source>
        <dbReference type="ARBA" id="ARBA00023134"/>
    </source>
</evidence>
<dbReference type="GO" id="GO:0005886">
    <property type="term" value="C:plasma membrane"/>
    <property type="evidence" value="ECO:0007669"/>
    <property type="project" value="UniProtKB-SubCell"/>
</dbReference>
<evidence type="ECO:0000313" key="18">
    <source>
        <dbReference type="Proteomes" id="UP001164733"/>
    </source>
</evidence>
<evidence type="ECO:0000256" key="13">
    <source>
        <dbReference type="NCBIfam" id="TIGR03499"/>
    </source>
</evidence>
<feature type="domain" description="AAA+ ATPase" evidence="15">
    <location>
        <begin position="219"/>
        <end position="365"/>
    </location>
</feature>
<keyword evidence="17" id="KW-0966">Cell projection</keyword>
<dbReference type="NCBIfam" id="TIGR03499">
    <property type="entry name" value="FlhF"/>
    <property type="match status" value="1"/>
</dbReference>
<evidence type="ECO:0000256" key="4">
    <source>
        <dbReference type="ARBA" id="ARBA00022448"/>
    </source>
</evidence>
<dbReference type="InterPro" id="IPR003593">
    <property type="entry name" value="AAA+_ATPase"/>
</dbReference>
<evidence type="ECO:0000256" key="5">
    <source>
        <dbReference type="ARBA" id="ARBA00022475"/>
    </source>
</evidence>